<reference evidence="1 2" key="1">
    <citation type="journal article" date="2019" name="Sci. Rep.">
        <title>Orb-weaving spider Araneus ventricosus genome elucidates the spidroin gene catalogue.</title>
        <authorList>
            <person name="Kono N."/>
            <person name="Nakamura H."/>
            <person name="Ohtoshi R."/>
            <person name="Moran D.A.P."/>
            <person name="Shinohara A."/>
            <person name="Yoshida Y."/>
            <person name="Fujiwara M."/>
            <person name="Mori M."/>
            <person name="Tomita M."/>
            <person name="Arakawa K."/>
        </authorList>
    </citation>
    <scope>NUCLEOTIDE SEQUENCE [LARGE SCALE GENOMIC DNA]</scope>
</reference>
<dbReference type="Gene3D" id="3.30.420.10">
    <property type="entry name" value="Ribonuclease H-like superfamily/Ribonuclease H"/>
    <property type="match status" value="1"/>
</dbReference>
<evidence type="ECO:0008006" key="3">
    <source>
        <dbReference type="Google" id="ProtNLM"/>
    </source>
</evidence>
<dbReference type="InterPro" id="IPR036397">
    <property type="entry name" value="RNaseH_sf"/>
</dbReference>
<keyword evidence="2" id="KW-1185">Reference proteome</keyword>
<dbReference type="Proteomes" id="UP000499080">
    <property type="component" value="Unassembled WGS sequence"/>
</dbReference>
<name>A0A4Y2DW16_ARAVE</name>
<protein>
    <recommendedName>
        <fullName evidence="3">Tc1-like transposase DDE domain-containing protein</fullName>
    </recommendedName>
</protein>
<dbReference type="AlphaFoldDB" id="A0A4Y2DW16"/>
<evidence type="ECO:0000313" key="1">
    <source>
        <dbReference type="EMBL" id="GBM19795.1"/>
    </source>
</evidence>
<gene>
    <name evidence="1" type="ORF">AVEN_208664_1</name>
</gene>
<dbReference type="GO" id="GO:0003676">
    <property type="term" value="F:nucleic acid binding"/>
    <property type="evidence" value="ECO:0007669"/>
    <property type="project" value="InterPro"/>
</dbReference>
<organism evidence="1 2">
    <name type="scientific">Araneus ventricosus</name>
    <name type="common">Orbweaver spider</name>
    <name type="synonym">Epeira ventricosa</name>
    <dbReference type="NCBI Taxonomy" id="182803"/>
    <lineage>
        <taxon>Eukaryota</taxon>
        <taxon>Metazoa</taxon>
        <taxon>Ecdysozoa</taxon>
        <taxon>Arthropoda</taxon>
        <taxon>Chelicerata</taxon>
        <taxon>Arachnida</taxon>
        <taxon>Araneae</taxon>
        <taxon>Araneomorphae</taxon>
        <taxon>Entelegynae</taxon>
        <taxon>Araneoidea</taxon>
        <taxon>Araneidae</taxon>
        <taxon>Araneus</taxon>
    </lineage>
</organism>
<accession>A0A4Y2DW16</accession>
<dbReference type="OrthoDB" id="3263820at2759"/>
<sequence length="134" mass="15053">MENTILSDESCFTLFPTSGRVYVWRTPSQAYSTDCLLPRVKHGGGSVTVWAAISWFFVGPTFTSQSHIKAKDYVTILADQVHPMVQTLFPNGVGVFQDDKAPVHTAHIVQDWFSEHEDELSNLLATTVTKPQYY</sequence>
<comment type="caution">
    <text evidence="1">The sequence shown here is derived from an EMBL/GenBank/DDBJ whole genome shotgun (WGS) entry which is preliminary data.</text>
</comment>
<proteinExistence type="predicted"/>
<evidence type="ECO:0000313" key="2">
    <source>
        <dbReference type="Proteomes" id="UP000499080"/>
    </source>
</evidence>
<dbReference type="EMBL" id="BGPR01000430">
    <property type="protein sequence ID" value="GBM19795.1"/>
    <property type="molecule type" value="Genomic_DNA"/>
</dbReference>